<evidence type="ECO:0000313" key="3">
    <source>
        <dbReference type="Proteomes" id="UP000234789"/>
    </source>
</evidence>
<proteinExistence type="predicted"/>
<accession>A0A2N5NCT1</accession>
<dbReference type="Proteomes" id="UP000234789">
    <property type="component" value="Unassembled WGS sequence"/>
</dbReference>
<dbReference type="SUPFAM" id="SSF55136">
    <property type="entry name" value="Probable bacterial effector-binding domain"/>
    <property type="match status" value="1"/>
</dbReference>
<evidence type="ECO:0000313" key="2">
    <source>
        <dbReference type="EMBL" id="PLT48070.1"/>
    </source>
</evidence>
<evidence type="ECO:0000259" key="1">
    <source>
        <dbReference type="Pfam" id="PF14526"/>
    </source>
</evidence>
<dbReference type="AlphaFoldDB" id="A0A2N5NCT1"/>
<reference evidence="2 3" key="1">
    <citation type="submission" date="2017-05" db="EMBL/GenBank/DDBJ databases">
        <title>Functional genome analysis of Paenibacillus pasadenensis strain R16: insights on endophytic life style and antifungal activity.</title>
        <authorList>
            <person name="Passera A."/>
            <person name="Marcolungo L."/>
            <person name="Casati P."/>
            <person name="Brasca M."/>
            <person name="Quaglino F."/>
            <person name="Delledonne M."/>
        </authorList>
    </citation>
    <scope>NUCLEOTIDE SEQUENCE [LARGE SCALE GENOMIC DNA]</scope>
    <source>
        <strain evidence="2 3">R16</strain>
    </source>
</reference>
<organism evidence="2 3">
    <name type="scientific">Paenibacillus pasadenensis</name>
    <dbReference type="NCBI Taxonomy" id="217090"/>
    <lineage>
        <taxon>Bacteria</taxon>
        <taxon>Bacillati</taxon>
        <taxon>Bacillota</taxon>
        <taxon>Bacilli</taxon>
        <taxon>Bacillales</taxon>
        <taxon>Paenibacillaceae</taxon>
        <taxon>Paenibacillus</taxon>
    </lineage>
</organism>
<dbReference type="Pfam" id="PF14526">
    <property type="entry name" value="Cass2"/>
    <property type="match status" value="1"/>
</dbReference>
<sequence length="99" mass="10949">MGAEAPAGAAAPEGLAILPLPAQTYAVFESREPMEGEGEIGLEILNVWRRVYSEWFPSTQFEQVEGPCVEKYAWTDESRTESACEVWIPVRRRSGTCGV</sequence>
<dbReference type="InterPro" id="IPR029441">
    <property type="entry name" value="Cass2"/>
</dbReference>
<dbReference type="InterPro" id="IPR011256">
    <property type="entry name" value="Reg_factor_effector_dom_sf"/>
</dbReference>
<keyword evidence="3" id="KW-1185">Reference proteome</keyword>
<name>A0A2N5NCT1_9BACL</name>
<dbReference type="Gene3D" id="3.20.80.10">
    <property type="entry name" value="Regulatory factor, effector binding domain"/>
    <property type="match status" value="1"/>
</dbReference>
<dbReference type="EMBL" id="NFEZ01000001">
    <property type="protein sequence ID" value="PLT48070.1"/>
    <property type="molecule type" value="Genomic_DNA"/>
</dbReference>
<gene>
    <name evidence="2" type="ORF">B8V81_0202</name>
</gene>
<protein>
    <submittedName>
        <fullName evidence="2">Transcriptional regulator, AraC family</fullName>
    </submittedName>
</protein>
<feature type="domain" description="Integron-associated effector binding protein" evidence="1">
    <location>
        <begin position="2"/>
        <end position="90"/>
    </location>
</feature>
<comment type="caution">
    <text evidence="2">The sequence shown here is derived from an EMBL/GenBank/DDBJ whole genome shotgun (WGS) entry which is preliminary data.</text>
</comment>